<gene>
    <name evidence="8" type="primary">modA</name>
    <name evidence="8" type="ORF">AAW51_4246</name>
</gene>
<organism evidence="8 9">
    <name type="scientific">Caldimonas brevitalea</name>
    <dbReference type="NCBI Taxonomy" id="413882"/>
    <lineage>
        <taxon>Bacteria</taxon>
        <taxon>Pseudomonadati</taxon>
        <taxon>Pseudomonadota</taxon>
        <taxon>Betaproteobacteria</taxon>
        <taxon>Burkholderiales</taxon>
        <taxon>Sphaerotilaceae</taxon>
        <taxon>Caldimonas</taxon>
    </lineage>
</organism>
<evidence type="ECO:0000256" key="3">
    <source>
        <dbReference type="ARBA" id="ARBA00022723"/>
    </source>
</evidence>
<feature type="binding site" evidence="6">
    <location>
        <position position="34"/>
    </location>
    <ligand>
        <name>molybdate</name>
        <dbReference type="ChEBI" id="CHEBI:36264"/>
    </ligand>
</feature>
<name>A0A0G3BNF9_9BURK</name>
<dbReference type="InterPro" id="IPR050682">
    <property type="entry name" value="ModA/WtpA"/>
</dbReference>
<dbReference type="OrthoDB" id="9785015at2"/>
<dbReference type="PANTHER" id="PTHR30632">
    <property type="entry name" value="MOLYBDATE-BINDING PERIPLASMIC PROTEIN"/>
    <property type="match status" value="1"/>
</dbReference>
<dbReference type="PATRIC" id="fig|413882.6.peg.4440"/>
<dbReference type="GO" id="GO:0030288">
    <property type="term" value="C:outer membrane-bounded periplasmic space"/>
    <property type="evidence" value="ECO:0007669"/>
    <property type="project" value="TreeGrafter"/>
</dbReference>
<accession>A0A0G3BNF9</accession>
<keyword evidence="3 6" id="KW-0479">Metal-binding</keyword>
<feature type="binding site" evidence="6">
    <location>
        <position position="147"/>
    </location>
    <ligand>
        <name>molybdate</name>
        <dbReference type="ChEBI" id="CHEBI:36264"/>
    </ligand>
</feature>
<dbReference type="CDD" id="cd13536">
    <property type="entry name" value="PBP2_EcModA"/>
    <property type="match status" value="1"/>
</dbReference>
<evidence type="ECO:0000313" key="9">
    <source>
        <dbReference type="Proteomes" id="UP000035352"/>
    </source>
</evidence>
<dbReference type="Gene3D" id="3.40.190.10">
    <property type="entry name" value="Periplasmic binding protein-like II"/>
    <property type="match status" value="2"/>
</dbReference>
<dbReference type="GO" id="GO:1901359">
    <property type="term" value="F:tungstate binding"/>
    <property type="evidence" value="ECO:0007669"/>
    <property type="project" value="UniProtKB-ARBA"/>
</dbReference>
<dbReference type="InterPro" id="IPR005950">
    <property type="entry name" value="ModA"/>
</dbReference>
<evidence type="ECO:0000256" key="5">
    <source>
        <dbReference type="ARBA" id="ARBA00062515"/>
    </source>
</evidence>
<evidence type="ECO:0000256" key="4">
    <source>
        <dbReference type="ARBA" id="ARBA00022729"/>
    </source>
</evidence>
<evidence type="ECO:0000256" key="1">
    <source>
        <dbReference type="ARBA" id="ARBA00009175"/>
    </source>
</evidence>
<keyword evidence="2 6" id="KW-0500">Molybdenum</keyword>
<dbReference type="RefSeq" id="WP_047196182.1">
    <property type="nucleotide sequence ID" value="NZ_CP011371.1"/>
</dbReference>
<reference evidence="8 9" key="1">
    <citation type="submission" date="2015-05" db="EMBL/GenBank/DDBJ databases">
        <authorList>
            <person name="Tang B."/>
            <person name="Yu Y."/>
        </authorList>
    </citation>
    <scope>NUCLEOTIDE SEQUENCE [LARGE SCALE GENOMIC DNA]</scope>
    <source>
        <strain evidence="8 9">DSM 7029</strain>
    </source>
</reference>
<dbReference type="EMBL" id="CP011371">
    <property type="protein sequence ID" value="AKJ30937.1"/>
    <property type="molecule type" value="Genomic_DNA"/>
</dbReference>
<feature type="chain" id="PRO_5005183626" evidence="7">
    <location>
        <begin position="25"/>
        <end position="261"/>
    </location>
</feature>
<dbReference type="Proteomes" id="UP000035352">
    <property type="component" value="Chromosome"/>
</dbReference>
<feature type="binding site" evidence="6">
    <location>
        <position position="192"/>
    </location>
    <ligand>
        <name>molybdate</name>
        <dbReference type="ChEBI" id="CHEBI:36264"/>
    </ligand>
</feature>
<dbReference type="STRING" id="413882.AAW51_4246"/>
<sequence length="261" mass="27649">MIQRTLRHWLAVFAFAATAPTVAAADLTVFGAASLSDALREIGHSYRAATGEVPRFSLAASSTLARQIEAGAQAQLFISADRQWMDYLAERRLIEPATRTDLLGNRLVLVTPADRPRTVTLAPGFDLGALLGPQGRLATGDPSHVPAGKYAQAALTWLGSWAVAQPRLVRTDSVRAALALVERGEVPAAIVYATDAAAARGVHVAAVFPAESHPPIVYPAAVVATGEPVEREAARRLLAWLRSAPASAVFRKHGFAVLTPP</sequence>
<protein>
    <submittedName>
        <fullName evidence="8">Molybdate transporter</fullName>
    </submittedName>
</protein>
<feature type="signal peptide" evidence="7">
    <location>
        <begin position="1"/>
        <end position="24"/>
    </location>
</feature>
<evidence type="ECO:0000256" key="6">
    <source>
        <dbReference type="PIRSR" id="PIRSR004846-1"/>
    </source>
</evidence>
<dbReference type="PANTHER" id="PTHR30632:SF17">
    <property type="entry name" value="MOLYBDATE-BINDING PROTEIN MODA"/>
    <property type="match status" value="1"/>
</dbReference>
<dbReference type="KEGG" id="pbh:AAW51_4246"/>
<evidence type="ECO:0000256" key="2">
    <source>
        <dbReference type="ARBA" id="ARBA00022505"/>
    </source>
</evidence>
<dbReference type="NCBIfam" id="TIGR01256">
    <property type="entry name" value="modA"/>
    <property type="match status" value="1"/>
</dbReference>
<evidence type="ECO:0000256" key="7">
    <source>
        <dbReference type="SAM" id="SignalP"/>
    </source>
</evidence>
<dbReference type="AlphaFoldDB" id="A0A0G3BNF9"/>
<feature type="binding site" evidence="6">
    <location>
        <position position="61"/>
    </location>
    <ligand>
        <name>molybdate</name>
        <dbReference type="ChEBI" id="CHEBI:36264"/>
    </ligand>
</feature>
<comment type="similarity">
    <text evidence="1">Belongs to the bacterial solute-binding protein ModA family.</text>
</comment>
<proteinExistence type="inferred from homology"/>
<dbReference type="GO" id="GO:0030973">
    <property type="term" value="F:molybdate ion binding"/>
    <property type="evidence" value="ECO:0007669"/>
    <property type="project" value="TreeGrafter"/>
</dbReference>
<feature type="binding site" evidence="6">
    <location>
        <position position="174"/>
    </location>
    <ligand>
        <name>molybdate</name>
        <dbReference type="ChEBI" id="CHEBI:36264"/>
    </ligand>
</feature>
<dbReference type="FunFam" id="3.40.190.10:FF:000035">
    <property type="entry name" value="Molybdate ABC transporter substrate-binding protein"/>
    <property type="match status" value="1"/>
</dbReference>
<dbReference type="PIRSF" id="PIRSF004846">
    <property type="entry name" value="ModA"/>
    <property type="match status" value="1"/>
</dbReference>
<evidence type="ECO:0000313" key="8">
    <source>
        <dbReference type="EMBL" id="AKJ30937.1"/>
    </source>
</evidence>
<dbReference type="SUPFAM" id="SSF53850">
    <property type="entry name" value="Periplasmic binding protein-like II"/>
    <property type="match status" value="1"/>
</dbReference>
<keyword evidence="4 7" id="KW-0732">Signal</keyword>
<dbReference type="Pfam" id="PF13531">
    <property type="entry name" value="SBP_bac_11"/>
    <property type="match status" value="1"/>
</dbReference>
<dbReference type="GO" id="GO:0015689">
    <property type="term" value="P:molybdate ion transport"/>
    <property type="evidence" value="ECO:0007669"/>
    <property type="project" value="InterPro"/>
</dbReference>
<dbReference type="GO" id="GO:0046872">
    <property type="term" value="F:metal ion binding"/>
    <property type="evidence" value="ECO:0007669"/>
    <property type="project" value="UniProtKB-KW"/>
</dbReference>
<keyword evidence="9" id="KW-1185">Reference proteome</keyword>
<comment type="subunit">
    <text evidence="5">The complex is composed of two ATP-binding proteins (ModC), two transmembrane proteins (ModB) and a solute-binding protein (ModA).</text>
</comment>